<dbReference type="Proteomes" id="UP000243688">
    <property type="component" value="Unassembled WGS sequence"/>
</dbReference>
<dbReference type="NCBIfam" id="TIGR02832">
    <property type="entry name" value="spo_yunB"/>
    <property type="match status" value="1"/>
</dbReference>
<dbReference type="AlphaFoldDB" id="A0A2A6E3E3"/>
<name>A0A2A6E3E3_9BACL</name>
<protein>
    <submittedName>
        <fullName evidence="1">Sporulation protein YunB</fullName>
    </submittedName>
</protein>
<organism evidence="1 2">
    <name type="scientific">Candidatus Reconcilbacillus cellulovorans</name>
    <dbReference type="NCBI Taxonomy" id="1906605"/>
    <lineage>
        <taxon>Bacteria</taxon>
        <taxon>Bacillati</taxon>
        <taxon>Bacillota</taxon>
        <taxon>Bacilli</taxon>
        <taxon>Bacillales</taxon>
        <taxon>Paenibacillaceae</taxon>
        <taxon>Candidatus Reconcilbacillus</taxon>
    </lineage>
</organism>
<accession>A0A2A6E3E3</accession>
<dbReference type="PIRSF" id="PIRSF021383">
    <property type="entry name" value="YunB"/>
    <property type="match status" value="1"/>
</dbReference>
<dbReference type="EMBL" id="MOXJ01000002">
    <property type="protein sequence ID" value="PDO11551.1"/>
    <property type="molecule type" value="Genomic_DNA"/>
</dbReference>
<proteinExistence type="predicted"/>
<gene>
    <name evidence="1" type="ORF">BLM47_01825</name>
</gene>
<reference evidence="1 2" key="1">
    <citation type="submission" date="2016-12" db="EMBL/GenBank/DDBJ databases">
        <title>Candidatus Reconcilibacillus cellulovorans genome.</title>
        <authorList>
            <person name="Kolinko S."/>
            <person name="Wu Y.-W."/>
            <person name="Tachea F."/>
            <person name="Denzel E."/>
            <person name="Hiras J."/>
            <person name="Baecker N."/>
            <person name="Chan L.J."/>
            <person name="Eichorst S.A."/>
            <person name="Frey D."/>
            <person name="Adams P.D."/>
            <person name="Pray T."/>
            <person name="Tanjore D."/>
            <person name="Petzold C.J."/>
            <person name="Gladden J.M."/>
            <person name="Simmons B.A."/>
            <person name="Singer S.W."/>
        </authorList>
    </citation>
    <scope>NUCLEOTIDE SEQUENCE [LARGE SCALE GENOMIC DNA]</scope>
    <source>
        <strain evidence="1">JTherm</strain>
    </source>
</reference>
<evidence type="ECO:0000313" key="1">
    <source>
        <dbReference type="EMBL" id="PDO11551.1"/>
    </source>
</evidence>
<dbReference type="InterPro" id="IPR014197">
    <property type="entry name" value="Sporulation_prot_YunB"/>
</dbReference>
<evidence type="ECO:0000313" key="2">
    <source>
        <dbReference type="Proteomes" id="UP000243688"/>
    </source>
</evidence>
<sequence length="244" mass="27482">MRRARWRSRRSKMTRKRRMLWALAFLFFGNVWAFVWIDRNLTQPLAFVAQVRLKQIATEAINKALTEQMAQHGSDVGRLIDWRTDETGKVKAFSLNYAEHLKITADAVRTVQDVLKRLERMPERIPVGQAMKSSLLASFGPRVPVRLEPAGSVKVDLKTRHYDAGINMLLVEVYLRVEAQVAIIIPFDSRPETVATEVPISYVLVVGDVPAYYFDHNGNPLSGGVSPPNVALPPLRLPSPAPSQ</sequence>
<dbReference type="Pfam" id="PF09560">
    <property type="entry name" value="Spore_YunB"/>
    <property type="match status" value="1"/>
</dbReference>
<comment type="caution">
    <text evidence="1">The sequence shown here is derived from an EMBL/GenBank/DDBJ whole genome shotgun (WGS) entry which is preliminary data.</text>
</comment>